<dbReference type="GO" id="GO:0003723">
    <property type="term" value="F:RNA binding"/>
    <property type="evidence" value="ECO:0007669"/>
    <property type="project" value="UniProtKB-UniRule"/>
</dbReference>
<dbReference type="Pfam" id="PF22675">
    <property type="entry name" value="KH-I_KHDC4-BBP"/>
    <property type="match status" value="1"/>
</dbReference>
<evidence type="ECO:0000313" key="4">
    <source>
        <dbReference type="EMBL" id="QIW96963.1"/>
    </source>
</evidence>
<dbReference type="InterPro" id="IPR036612">
    <property type="entry name" value="KH_dom_type_1_sf"/>
</dbReference>
<sequence length="531" mass="57912">MSAEPRERSGANLGEPVAPRRRTKFDRSRSRSPVRENADETHRSRSPVAKTETVTDDKPATPRIDPSQSRAKAMEIAAKLSAAMAAKGGNQKAGIPWKLPKEKASEEPKDDVYQQNGDYMKDIDINDFKTKFTLTKGDVQHKITTETGADVTTRGAYYPDRSMATLQAPCLHLHVTATTRESLDKAVAMIEEMLNQELPNLIDERRFKRRGEQEVDERGFRKWPKECVSIDLEPIPGFNLRAAVVGERGSYVKHIQQQTGCRVQIKGRGSGFLERDTNEESDEAMYLEITASNPVQVEAGKAEALSLVEAIKKEYYNHKEGRGQSNNNGRDQELRNQGGQDSRRGGRDGGRDRRGGGGGGGFGGRGDYYDHDNQQGNGATGAYDKIEDPLASANGYTGQGAFGTNQTDYAYGQQVAAQPTYDVTTAAAQAAGMDVTTYQAWVAHYAANPGEDHYAPQGGFQTYMEHLAAYMMQSNPGYPTGATQGYAQGYSATTQDQSQAYGGYNGYPAGSYGYTADPSAAPSDLSKPSEV</sequence>
<protein>
    <recommendedName>
        <fullName evidence="3">K Homology domain-containing protein</fullName>
    </recommendedName>
</protein>
<evidence type="ECO:0000313" key="5">
    <source>
        <dbReference type="Proteomes" id="UP000503462"/>
    </source>
</evidence>
<keyword evidence="5" id="KW-1185">Reference proteome</keyword>
<dbReference type="InterPro" id="IPR055256">
    <property type="entry name" value="KH_1_KHDC4/BBP-like"/>
</dbReference>
<keyword evidence="1" id="KW-0694">RNA-binding</keyword>
<feature type="compositionally biased region" description="Gly residues" evidence="2">
    <location>
        <begin position="356"/>
        <end position="366"/>
    </location>
</feature>
<dbReference type="GO" id="GO:0005634">
    <property type="term" value="C:nucleus"/>
    <property type="evidence" value="ECO:0007669"/>
    <property type="project" value="InterPro"/>
</dbReference>
<feature type="compositionally biased region" description="Basic and acidic residues" evidence="2">
    <location>
        <begin position="25"/>
        <end position="43"/>
    </location>
</feature>
<feature type="region of interest" description="Disordered" evidence="2">
    <location>
        <begin position="318"/>
        <end position="384"/>
    </location>
</feature>
<dbReference type="Proteomes" id="UP000503462">
    <property type="component" value="Chromosome 2"/>
</dbReference>
<proteinExistence type="predicted"/>
<dbReference type="PANTHER" id="PTHR15744:SF0">
    <property type="entry name" value="KH HOMOLOGY DOMAIN-CONTAINING PROTEIN 4"/>
    <property type="match status" value="1"/>
</dbReference>
<evidence type="ECO:0000259" key="3">
    <source>
        <dbReference type="SMART" id="SM00322"/>
    </source>
</evidence>
<dbReference type="InterPro" id="IPR047889">
    <property type="entry name" value="KHDC4_KH-I_second"/>
</dbReference>
<dbReference type="InterPro" id="IPR004087">
    <property type="entry name" value="KH_dom"/>
</dbReference>
<feature type="region of interest" description="Disordered" evidence="2">
    <location>
        <begin position="1"/>
        <end position="72"/>
    </location>
</feature>
<reference evidence="4 5" key="1">
    <citation type="journal article" date="2016" name="Sci. Rep.">
        <title>Peltaster fructicola genome reveals evolution from an invasive phytopathogen to an ectophytic parasite.</title>
        <authorList>
            <person name="Xu C."/>
            <person name="Chen H."/>
            <person name="Gleason M.L."/>
            <person name="Xu J.R."/>
            <person name="Liu H."/>
            <person name="Zhang R."/>
            <person name="Sun G."/>
        </authorList>
    </citation>
    <scope>NUCLEOTIDE SEQUENCE [LARGE SCALE GENOMIC DNA]</scope>
    <source>
        <strain evidence="4 5">LNHT1506</strain>
    </source>
</reference>
<name>A0A6H0XQF8_9PEZI</name>
<dbReference type="EMBL" id="CP051140">
    <property type="protein sequence ID" value="QIW96963.1"/>
    <property type="molecule type" value="Genomic_DNA"/>
</dbReference>
<accession>A0A6H0XQF8</accession>
<dbReference type="InterPro" id="IPR031121">
    <property type="entry name" value="RIK/BLOM7"/>
</dbReference>
<feature type="compositionally biased region" description="Basic and acidic residues" evidence="2">
    <location>
        <begin position="341"/>
        <end position="355"/>
    </location>
</feature>
<dbReference type="SMART" id="SM00322">
    <property type="entry name" value="KH"/>
    <property type="match status" value="1"/>
</dbReference>
<dbReference type="PROSITE" id="PS50084">
    <property type="entry name" value="KH_TYPE_1"/>
    <property type="match status" value="1"/>
</dbReference>
<dbReference type="Pfam" id="PF23469">
    <property type="entry name" value="KH_12"/>
    <property type="match status" value="1"/>
</dbReference>
<organism evidence="4 5">
    <name type="scientific">Peltaster fructicola</name>
    <dbReference type="NCBI Taxonomy" id="286661"/>
    <lineage>
        <taxon>Eukaryota</taxon>
        <taxon>Fungi</taxon>
        <taxon>Dikarya</taxon>
        <taxon>Ascomycota</taxon>
        <taxon>Pezizomycotina</taxon>
        <taxon>Dothideomycetes</taxon>
        <taxon>Dothideomycetes incertae sedis</taxon>
        <taxon>Peltaster</taxon>
    </lineage>
</organism>
<dbReference type="InterPro" id="IPR056149">
    <property type="entry name" value="PRP5/DDX46/KHDC4_KH"/>
</dbReference>
<evidence type="ECO:0000256" key="2">
    <source>
        <dbReference type="SAM" id="MobiDB-lite"/>
    </source>
</evidence>
<gene>
    <name evidence="4" type="ORF">AMS68_002481</name>
</gene>
<dbReference type="AlphaFoldDB" id="A0A6H0XQF8"/>
<dbReference type="OrthoDB" id="397265at2759"/>
<dbReference type="PANTHER" id="PTHR15744">
    <property type="entry name" value="BLOM7"/>
    <property type="match status" value="1"/>
</dbReference>
<dbReference type="SUPFAM" id="SSF54791">
    <property type="entry name" value="Eukaryotic type KH-domain (KH-domain type I)"/>
    <property type="match status" value="2"/>
</dbReference>
<feature type="domain" description="K Homology" evidence="3">
    <location>
        <begin position="224"/>
        <end position="313"/>
    </location>
</feature>
<dbReference type="FunFam" id="3.30.1370.10:FF:000037">
    <property type="entry name" value="KH domain protein"/>
    <property type="match status" value="1"/>
</dbReference>
<evidence type="ECO:0000256" key="1">
    <source>
        <dbReference type="PROSITE-ProRule" id="PRU00117"/>
    </source>
</evidence>
<dbReference type="Gene3D" id="3.30.1370.10">
    <property type="entry name" value="K Homology domain, type 1"/>
    <property type="match status" value="2"/>
</dbReference>
<dbReference type="CDD" id="cd22386">
    <property type="entry name" value="KH-I_KHDC4_rpt2"/>
    <property type="match status" value="1"/>
</dbReference>